<keyword evidence="1" id="KW-0812">Transmembrane</keyword>
<evidence type="ECO:0000313" key="3">
    <source>
        <dbReference type="Proteomes" id="UP000295633"/>
    </source>
</evidence>
<comment type="caution">
    <text evidence="2">The sequence shown here is derived from an EMBL/GenBank/DDBJ whole genome shotgun (WGS) entry which is preliminary data.</text>
</comment>
<name>A0A4R5YK80_9MICO</name>
<keyword evidence="1" id="KW-0472">Membrane</keyword>
<reference evidence="2 3" key="1">
    <citation type="submission" date="2019-03" db="EMBL/GenBank/DDBJ databases">
        <title>Genome Sequencing and Assembly of Various Microbes Isolated from Partially Reclaimed Soil and Acid Mine Drainage (AMD) Site.</title>
        <authorList>
            <person name="Steinbock B."/>
            <person name="Bechtold R."/>
            <person name="Sevigny J.L."/>
            <person name="Thomas D."/>
            <person name="Cuthill L.R."/>
            <person name="Aveiro Johannsen E.J."/>
            <person name="Thomas K."/>
            <person name="Ghosh A."/>
        </authorList>
    </citation>
    <scope>NUCLEOTIDE SEQUENCE [LARGE SCALE GENOMIC DNA]</scope>
    <source>
        <strain evidence="2 3">F-B2</strain>
    </source>
</reference>
<organism evidence="2 3">
    <name type="scientific">Microbacterium oleivorans</name>
    <dbReference type="NCBI Taxonomy" id="273677"/>
    <lineage>
        <taxon>Bacteria</taxon>
        <taxon>Bacillati</taxon>
        <taxon>Actinomycetota</taxon>
        <taxon>Actinomycetes</taxon>
        <taxon>Micrococcales</taxon>
        <taxon>Microbacteriaceae</taxon>
        <taxon>Microbacterium</taxon>
    </lineage>
</organism>
<feature type="transmembrane region" description="Helical" evidence="1">
    <location>
        <begin position="74"/>
        <end position="93"/>
    </location>
</feature>
<evidence type="ECO:0000256" key="1">
    <source>
        <dbReference type="SAM" id="Phobius"/>
    </source>
</evidence>
<evidence type="ECO:0008006" key="4">
    <source>
        <dbReference type="Google" id="ProtNLM"/>
    </source>
</evidence>
<dbReference type="EMBL" id="SMZX01000002">
    <property type="protein sequence ID" value="TDL43817.1"/>
    <property type="molecule type" value="Genomic_DNA"/>
</dbReference>
<feature type="transmembrane region" description="Helical" evidence="1">
    <location>
        <begin position="113"/>
        <end position="132"/>
    </location>
</feature>
<dbReference type="RefSeq" id="WP_133399818.1">
    <property type="nucleotide sequence ID" value="NZ_SMZX01000002.1"/>
</dbReference>
<proteinExistence type="predicted"/>
<dbReference type="Proteomes" id="UP000295633">
    <property type="component" value="Unassembled WGS sequence"/>
</dbReference>
<feature type="transmembrane region" description="Helical" evidence="1">
    <location>
        <begin position="50"/>
        <end position="67"/>
    </location>
</feature>
<evidence type="ECO:0000313" key="2">
    <source>
        <dbReference type="EMBL" id="TDL43817.1"/>
    </source>
</evidence>
<feature type="transmembrane region" description="Helical" evidence="1">
    <location>
        <begin position="12"/>
        <end position="30"/>
    </location>
</feature>
<sequence>MTGLRTHRSLRLALVAVAVAIAASVLIQLAQDGWVLLPSISDYFYSPARGVFVGGLTAASVALLALSGRDTESIMLDVAAVFAPLIAIIPTGYRGQPFVPADVLPTVRNGVGVYLVMVAALLVLAVILATRGEVAWRRVAIVGGIAGAVSAALAVLAFAPGVSESFPFAGRVNLHLVATVCFFAMFAAIPLITAFGSAERTERRYRLIYLTVALLIVVALVLTVVAAIVRPEDGGVLIGETVALTAFAVFWTTQTIERWRDADPPSILAG</sequence>
<gene>
    <name evidence="2" type="ORF">E2R54_11540</name>
</gene>
<feature type="transmembrane region" description="Helical" evidence="1">
    <location>
        <begin position="235"/>
        <end position="253"/>
    </location>
</feature>
<feature type="transmembrane region" description="Helical" evidence="1">
    <location>
        <begin position="139"/>
        <end position="162"/>
    </location>
</feature>
<accession>A0A4R5YK80</accession>
<dbReference type="AlphaFoldDB" id="A0A4R5YK80"/>
<keyword evidence="1" id="KW-1133">Transmembrane helix</keyword>
<protein>
    <recommendedName>
        <fullName evidence="4">DUF998 domain-containing protein</fullName>
    </recommendedName>
</protein>
<feature type="transmembrane region" description="Helical" evidence="1">
    <location>
        <begin position="174"/>
        <end position="195"/>
    </location>
</feature>
<feature type="transmembrane region" description="Helical" evidence="1">
    <location>
        <begin position="207"/>
        <end position="229"/>
    </location>
</feature>